<comment type="caution">
    <text evidence="1">The sequence shown here is derived from an EMBL/GenBank/DDBJ whole genome shotgun (WGS) entry which is preliminary data.</text>
</comment>
<evidence type="ECO:0000313" key="1">
    <source>
        <dbReference type="EMBL" id="GGN59895.1"/>
    </source>
</evidence>
<organism evidence="1 2">
    <name type="scientific">Streptomyces albiflavescens</name>
    <dbReference type="NCBI Taxonomy" id="1623582"/>
    <lineage>
        <taxon>Bacteria</taxon>
        <taxon>Bacillati</taxon>
        <taxon>Actinomycetota</taxon>
        <taxon>Actinomycetes</taxon>
        <taxon>Kitasatosporales</taxon>
        <taxon>Streptomycetaceae</taxon>
        <taxon>Streptomyces</taxon>
    </lineage>
</organism>
<dbReference type="Proteomes" id="UP000600365">
    <property type="component" value="Unassembled WGS sequence"/>
</dbReference>
<reference evidence="1 2" key="1">
    <citation type="journal article" date="2014" name="Int. J. Syst. Evol. Microbiol.">
        <title>Complete genome sequence of Corynebacterium casei LMG S-19264T (=DSM 44701T), isolated from a smear-ripened cheese.</title>
        <authorList>
            <consortium name="US DOE Joint Genome Institute (JGI-PGF)"/>
            <person name="Walter F."/>
            <person name="Albersmeier A."/>
            <person name="Kalinowski J."/>
            <person name="Ruckert C."/>
        </authorList>
    </citation>
    <scope>NUCLEOTIDE SEQUENCE [LARGE SCALE GENOMIC DNA]</scope>
    <source>
        <strain evidence="1 2">CGMCC 4.7111</strain>
    </source>
</reference>
<keyword evidence="2" id="KW-1185">Reference proteome</keyword>
<protein>
    <submittedName>
        <fullName evidence="1">Uncharacterized protein</fullName>
    </submittedName>
</protein>
<dbReference type="EMBL" id="BMMM01000003">
    <property type="protein sequence ID" value="GGN59895.1"/>
    <property type="molecule type" value="Genomic_DNA"/>
</dbReference>
<proteinExistence type="predicted"/>
<dbReference type="AlphaFoldDB" id="A0A917Y0I6"/>
<evidence type="ECO:0000313" key="2">
    <source>
        <dbReference type="Proteomes" id="UP000600365"/>
    </source>
</evidence>
<dbReference type="RefSeq" id="WP_189185941.1">
    <property type="nucleotide sequence ID" value="NZ_BMMM01000003.1"/>
</dbReference>
<name>A0A917Y0I6_9ACTN</name>
<gene>
    <name evidence="1" type="ORF">GCM10011579_024480</name>
</gene>
<accession>A0A917Y0I6</accession>
<sequence>MAETTQAPPAGTIPSNYAWCSWHKDFSDTARLVRIHEAGSGPGGGTFACVPCREKHGLIPVADQ</sequence>